<dbReference type="Pfam" id="PF13483">
    <property type="entry name" value="Lactamase_B_3"/>
    <property type="match status" value="1"/>
</dbReference>
<dbReference type="InterPro" id="IPR036866">
    <property type="entry name" value="RibonucZ/Hydroxyglut_hydro"/>
</dbReference>
<dbReference type="PANTHER" id="PTHR39189:SF1">
    <property type="entry name" value="UPF0173 METAL-DEPENDENT HYDROLASE YTKL"/>
    <property type="match status" value="1"/>
</dbReference>
<name>A0A1G7KPJ5_9BACL</name>
<dbReference type="STRING" id="670482.SAMN04488542_11026"/>
<dbReference type="Gene3D" id="3.60.15.10">
    <property type="entry name" value="Ribonuclease Z/Hydroxyacylglutathione hydrolase-like"/>
    <property type="match status" value="1"/>
</dbReference>
<dbReference type="Proteomes" id="UP000198972">
    <property type="component" value="Unassembled WGS sequence"/>
</dbReference>
<dbReference type="EMBL" id="FNBG01000010">
    <property type="protein sequence ID" value="SDF39163.1"/>
    <property type="molecule type" value="Genomic_DNA"/>
</dbReference>
<organism evidence="2 3">
    <name type="scientific">Fontibacillus panacisegetis</name>
    <dbReference type="NCBI Taxonomy" id="670482"/>
    <lineage>
        <taxon>Bacteria</taxon>
        <taxon>Bacillati</taxon>
        <taxon>Bacillota</taxon>
        <taxon>Bacilli</taxon>
        <taxon>Bacillales</taxon>
        <taxon>Paenibacillaceae</taxon>
        <taxon>Fontibacillus</taxon>
    </lineage>
</organism>
<gene>
    <name evidence="2" type="ORF">SAMN04488542_11026</name>
</gene>
<protein>
    <submittedName>
        <fullName evidence="2">Beta-lactamase superfamily domain-containing protein</fullName>
    </submittedName>
</protein>
<reference evidence="2 3" key="1">
    <citation type="submission" date="2016-10" db="EMBL/GenBank/DDBJ databases">
        <authorList>
            <person name="de Groot N.N."/>
        </authorList>
    </citation>
    <scope>NUCLEOTIDE SEQUENCE [LARGE SCALE GENOMIC DNA]</scope>
    <source>
        <strain evidence="2 3">DSM 28129</strain>
    </source>
</reference>
<evidence type="ECO:0000256" key="1">
    <source>
        <dbReference type="SAM" id="MobiDB-lite"/>
    </source>
</evidence>
<feature type="compositionally biased region" description="Basic and acidic residues" evidence="1">
    <location>
        <begin position="97"/>
        <end position="118"/>
    </location>
</feature>
<dbReference type="AlphaFoldDB" id="A0A1G7KPJ5"/>
<sequence>MESAVFRQTFFIVLFITSISDFQLFTSISLCSNIFFETTISIKLTKIGGKNMNKQGKLLRIWMWVVIIVVLQACSKENTAQITKQESKEVTVTQAKKNTDESSKTDSKPKNDGLKWDTEKLKNTTGKTLIKSVTIPKPRGNHMSFAIVSAKGTVILAEPDLLNYENGVFHVDVITSSVTYHDHTDPGIQKANPEARLSMKTAESFSIKDVKVTGIAASANTEPINVDSPTEVIYLYEIDNLRIAYLGALGQLELTKEQLEQLGEVDVLIAGFKDVAEYNLKKDTTLKVIQQLHPSIILPSEYNTDASKYILDALSIKELKKENSLLLDKQELENMKETECFYLQ</sequence>
<dbReference type="OrthoDB" id="9789133at2"/>
<evidence type="ECO:0000313" key="2">
    <source>
        <dbReference type="EMBL" id="SDF39163.1"/>
    </source>
</evidence>
<proteinExistence type="predicted"/>
<dbReference type="PANTHER" id="PTHR39189">
    <property type="entry name" value="UPF0173 METAL-DEPENDENT HYDROLASE YTKL"/>
    <property type="match status" value="1"/>
</dbReference>
<feature type="compositionally biased region" description="Polar residues" evidence="1">
    <location>
        <begin position="85"/>
        <end position="96"/>
    </location>
</feature>
<accession>A0A1G7KPJ5</accession>
<evidence type="ECO:0000313" key="3">
    <source>
        <dbReference type="Proteomes" id="UP000198972"/>
    </source>
</evidence>
<keyword evidence="3" id="KW-1185">Reference proteome</keyword>
<feature type="region of interest" description="Disordered" evidence="1">
    <location>
        <begin position="85"/>
        <end position="118"/>
    </location>
</feature>